<dbReference type="EMBL" id="GG662717">
    <property type="protein sequence ID" value="EAR94221.2"/>
    <property type="molecule type" value="Genomic_DNA"/>
</dbReference>
<gene>
    <name evidence="2" type="ORF">TTHERM_00522880</name>
</gene>
<evidence type="ECO:0000313" key="3">
    <source>
        <dbReference type="Proteomes" id="UP000009168"/>
    </source>
</evidence>
<dbReference type="GeneID" id="7826912"/>
<proteinExistence type="predicted"/>
<keyword evidence="3" id="KW-1185">Reference proteome</keyword>
<evidence type="ECO:0000256" key="1">
    <source>
        <dbReference type="SAM" id="MobiDB-lite"/>
    </source>
</evidence>
<name>I7M7M4_TETTS</name>
<evidence type="ECO:0000313" key="2">
    <source>
        <dbReference type="EMBL" id="EAR94221.2"/>
    </source>
</evidence>
<protein>
    <submittedName>
        <fullName evidence="2">Uncharacterized protein</fullName>
    </submittedName>
</protein>
<dbReference type="AlphaFoldDB" id="I7M7M4"/>
<accession>I7M7M4</accession>
<dbReference type="KEGG" id="tet:TTHERM_00522880"/>
<reference evidence="3" key="1">
    <citation type="journal article" date="2006" name="PLoS Biol.">
        <title>Macronuclear genome sequence of the ciliate Tetrahymena thermophila, a model eukaryote.</title>
        <authorList>
            <person name="Eisen J.A."/>
            <person name="Coyne R.S."/>
            <person name="Wu M."/>
            <person name="Wu D."/>
            <person name="Thiagarajan M."/>
            <person name="Wortman J.R."/>
            <person name="Badger J.H."/>
            <person name="Ren Q."/>
            <person name="Amedeo P."/>
            <person name="Jones K.M."/>
            <person name="Tallon L.J."/>
            <person name="Delcher A.L."/>
            <person name="Salzberg S.L."/>
            <person name="Silva J.C."/>
            <person name="Haas B.J."/>
            <person name="Majoros W.H."/>
            <person name="Farzad M."/>
            <person name="Carlton J.M."/>
            <person name="Smith R.K. Jr."/>
            <person name="Garg J."/>
            <person name="Pearlman R.E."/>
            <person name="Karrer K.M."/>
            <person name="Sun L."/>
            <person name="Manning G."/>
            <person name="Elde N.C."/>
            <person name="Turkewitz A.P."/>
            <person name="Asai D.J."/>
            <person name="Wilkes D.E."/>
            <person name="Wang Y."/>
            <person name="Cai H."/>
            <person name="Collins K."/>
            <person name="Stewart B.A."/>
            <person name="Lee S.R."/>
            <person name="Wilamowska K."/>
            <person name="Weinberg Z."/>
            <person name="Ruzzo W.L."/>
            <person name="Wloga D."/>
            <person name="Gaertig J."/>
            <person name="Frankel J."/>
            <person name="Tsao C.-C."/>
            <person name="Gorovsky M.A."/>
            <person name="Keeling P.J."/>
            <person name="Waller R.F."/>
            <person name="Patron N.J."/>
            <person name="Cherry J.M."/>
            <person name="Stover N.A."/>
            <person name="Krieger C.J."/>
            <person name="del Toro C."/>
            <person name="Ryder H.F."/>
            <person name="Williamson S.C."/>
            <person name="Barbeau R.A."/>
            <person name="Hamilton E.P."/>
            <person name="Orias E."/>
        </authorList>
    </citation>
    <scope>NUCLEOTIDE SEQUENCE [LARGE SCALE GENOMIC DNA]</scope>
    <source>
        <strain evidence="3">SB210</strain>
    </source>
</reference>
<feature type="region of interest" description="Disordered" evidence="1">
    <location>
        <begin position="320"/>
        <end position="347"/>
    </location>
</feature>
<feature type="region of interest" description="Disordered" evidence="1">
    <location>
        <begin position="106"/>
        <end position="131"/>
    </location>
</feature>
<dbReference type="InParanoid" id="I7M7M4"/>
<feature type="compositionally biased region" description="Polar residues" evidence="1">
    <location>
        <begin position="335"/>
        <end position="346"/>
    </location>
</feature>
<sequence>MFQTPKMKLFNFEQFQFMLNQIQITQLNESTSPSSKNNMKQNPYQILNQIIDRRQTNAQSSNLDLNSYNSQKQLQQCSVSCQQNYSSPKNQQYIFSNTTQNIGQKGNVQSLKQSNSNKSIGAYSSRSNQQDRQQILQQNLEHKKSIKISNSNRNNDLVGTVLNTAPCYSTVEECSDHVRDLNISYEAADETMQMKELSCSIQDDQIEEGIEKQQKNNNYNLNLNNYNKSNQRSSSFDRKIISKNQLNRIEDDKNNPTIISRSNSQNQLDPLLQNLNVKKMCEVQKHYCKKRIREFRQPCEDIVQYQEFIKMINQRCNKENTTNLSSNRRIKTEHSQNSLKQKPPTAQYQFNQSQNSINSHQNILSSNSTQPQQNFVSNCSQTCYNQYQPSFQGCQYQIAQDQIANCNILKPKQNNNQILNTQNETTYSELNSKIFKFKKKNQPSLQENILAHQIQQQHFSQFNSNKENSLCDVTSQKSGIKINTSYNQTQKVNQNASLNNQLSMLIGSRENSISNYDSRNSKSYTANQKVQQKQVPQNVICPAIKQAQQTQLKNIPQKNQSPFYSKGSQQEREQKNIMFREQRTNSNVSYNSKNNTSFNGQQTSKNCNQNIIPLKLQNPPQLNIQNPLISQRSRVSTMEGYERNQCENPQTHNNQKLSNLQIYRQNNISKSSDTTSTNQYYQNLNLITNQTNICGQAQNFNSNKNVVPFNQSYYKRQQQQQQQQQTVKFTKNLKQLNFNCLNYIRKYKEIIELQIVPFMQKIPHDDILEHQNAYKQSLLIMSDQVDISSQEDLQNFQDFLSLRSKNIYNQFLSKYGIMLQI</sequence>
<dbReference type="Proteomes" id="UP000009168">
    <property type="component" value="Unassembled WGS sequence"/>
</dbReference>
<dbReference type="RefSeq" id="XP_001014466.2">
    <property type="nucleotide sequence ID" value="XM_001014466.2"/>
</dbReference>
<organism evidence="2 3">
    <name type="scientific">Tetrahymena thermophila (strain SB210)</name>
    <dbReference type="NCBI Taxonomy" id="312017"/>
    <lineage>
        <taxon>Eukaryota</taxon>
        <taxon>Sar</taxon>
        <taxon>Alveolata</taxon>
        <taxon>Ciliophora</taxon>
        <taxon>Intramacronucleata</taxon>
        <taxon>Oligohymenophorea</taxon>
        <taxon>Hymenostomatida</taxon>
        <taxon>Tetrahymenina</taxon>
        <taxon>Tetrahymenidae</taxon>
        <taxon>Tetrahymena</taxon>
    </lineage>
</organism>
<feature type="compositionally biased region" description="Polar residues" evidence="1">
    <location>
        <begin position="106"/>
        <end position="128"/>
    </location>
</feature>